<gene>
    <name evidence="3" type="ORF">E4634_16505</name>
</gene>
<dbReference type="SUPFAM" id="SSF53335">
    <property type="entry name" value="S-adenosyl-L-methionine-dependent methyltransferases"/>
    <property type="match status" value="1"/>
</dbReference>
<evidence type="ECO:0000256" key="2">
    <source>
        <dbReference type="SAM" id="SignalP"/>
    </source>
</evidence>
<proteinExistence type="predicted"/>
<dbReference type="InterPro" id="IPR029063">
    <property type="entry name" value="SAM-dependent_MTases_sf"/>
</dbReference>
<organism evidence="3 4">
    <name type="scientific">Mangrovimicrobium sediminis</name>
    <dbReference type="NCBI Taxonomy" id="2562682"/>
    <lineage>
        <taxon>Bacteria</taxon>
        <taxon>Pseudomonadati</taxon>
        <taxon>Pseudomonadota</taxon>
        <taxon>Gammaproteobacteria</taxon>
        <taxon>Cellvibrionales</taxon>
        <taxon>Halieaceae</taxon>
        <taxon>Mangrovimicrobium</taxon>
    </lineage>
</organism>
<keyword evidence="3" id="KW-0489">Methyltransferase</keyword>
<keyword evidence="2" id="KW-0732">Signal</keyword>
<dbReference type="PIRSF" id="PIRSF031679">
    <property type="entry name" value="Mtase_Alr7345_prd"/>
    <property type="match status" value="1"/>
</dbReference>
<evidence type="ECO:0000256" key="1">
    <source>
        <dbReference type="SAM" id="MobiDB-lite"/>
    </source>
</evidence>
<sequence>MPRAIRILSAIGLSLAIGQAAFADTPAADPTLEAVVAARGEADRVRDAARHPVETLRFFQVEPGMTVAEVLPGGGWYTRVLAPYLGAQGTIYGVNYNDRMWPLFGFSDDWVKARIASTAGFPDTVKSITDNGIKARGFTFSTLPPKAAGSVDRVLMFRALHNLNRFEPVAGTRSQALASVRAMLKPEGMVGVVQHRLPESAPAEGSDGSRGYLKQSEVIAMFEAAGFELVASSEINANPKDIPGPDDKVWRLPPSLDGSTLNPERRAAMEAIGESDRMTLLFRKADTP</sequence>
<dbReference type="RefSeq" id="WP_135445764.1">
    <property type="nucleotide sequence ID" value="NZ_SRLE01000012.1"/>
</dbReference>
<evidence type="ECO:0000313" key="4">
    <source>
        <dbReference type="Proteomes" id="UP000298050"/>
    </source>
</evidence>
<dbReference type="Proteomes" id="UP000298050">
    <property type="component" value="Unassembled WGS sequence"/>
</dbReference>
<dbReference type="EMBL" id="SRLE01000012">
    <property type="protein sequence ID" value="TGD71720.1"/>
    <property type="molecule type" value="Genomic_DNA"/>
</dbReference>
<name>A0A4Z0LWV5_9GAMM</name>
<dbReference type="OrthoDB" id="9801692at2"/>
<accession>A0A4Z0LWV5</accession>
<evidence type="ECO:0000313" key="3">
    <source>
        <dbReference type="EMBL" id="TGD71720.1"/>
    </source>
</evidence>
<dbReference type="Gene3D" id="3.40.50.150">
    <property type="entry name" value="Vaccinia Virus protein VP39"/>
    <property type="match status" value="1"/>
</dbReference>
<feature type="signal peptide" evidence="2">
    <location>
        <begin position="1"/>
        <end position="23"/>
    </location>
</feature>
<dbReference type="AlphaFoldDB" id="A0A4Z0LWV5"/>
<feature type="region of interest" description="Disordered" evidence="1">
    <location>
        <begin position="237"/>
        <end position="261"/>
    </location>
</feature>
<feature type="chain" id="PRO_5021400278" evidence="2">
    <location>
        <begin position="24"/>
        <end position="288"/>
    </location>
</feature>
<dbReference type="InterPro" id="IPR016980">
    <property type="entry name" value="S-AdoMet-dep_MeTrfase_Alr7345"/>
</dbReference>
<reference evidence="3 4" key="1">
    <citation type="submission" date="2019-04" db="EMBL/GenBank/DDBJ databases">
        <title>Taxonomy of novel Haliea sp. from mangrove soil of West Coast of India.</title>
        <authorList>
            <person name="Verma A."/>
            <person name="Kumar P."/>
            <person name="Krishnamurthi S."/>
        </authorList>
    </citation>
    <scope>NUCLEOTIDE SEQUENCE [LARGE SCALE GENOMIC DNA]</scope>
    <source>
        <strain evidence="3 4">SAOS-164</strain>
    </source>
</reference>
<dbReference type="GO" id="GO:0032259">
    <property type="term" value="P:methylation"/>
    <property type="evidence" value="ECO:0007669"/>
    <property type="project" value="UniProtKB-KW"/>
</dbReference>
<keyword evidence="4" id="KW-1185">Reference proteome</keyword>
<protein>
    <submittedName>
        <fullName evidence="3">Methyltransferase</fullName>
    </submittedName>
</protein>
<comment type="caution">
    <text evidence="3">The sequence shown here is derived from an EMBL/GenBank/DDBJ whole genome shotgun (WGS) entry which is preliminary data.</text>
</comment>
<dbReference type="GO" id="GO:0008168">
    <property type="term" value="F:methyltransferase activity"/>
    <property type="evidence" value="ECO:0007669"/>
    <property type="project" value="UniProtKB-KW"/>
</dbReference>
<keyword evidence="3" id="KW-0808">Transferase</keyword>